<feature type="region of interest" description="Disordered" evidence="1">
    <location>
        <begin position="149"/>
        <end position="212"/>
    </location>
</feature>
<gene>
    <name evidence="2" type="ORF">CISIN_1g026432mg</name>
</gene>
<evidence type="ECO:0000313" key="3">
    <source>
        <dbReference type="Proteomes" id="UP000027120"/>
    </source>
</evidence>
<feature type="compositionally biased region" description="Polar residues" evidence="1">
    <location>
        <begin position="149"/>
        <end position="159"/>
    </location>
</feature>
<protein>
    <submittedName>
        <fullName evidence="2">Uncharacterized protein</fullName>
    </submittedName>
</protein>
<keyword evidence="3" id="KW-1185">Reference proteome</keyword>
<name>A0A067E3M5_CITSI</name>
<dbReference type="STRING" id="2711.A0A067E3M5"/>
<feature type="region of interest" description="Disordered" evidence="1">
    <location>
        <begin position="72"/>
        <end position="136"/>
    </location>
</feature>
<evidence type="ECO:0000313" key="2">
    <source>
        <dbReference type="EMBL" id="KDO45496.1"/>
    </source>
</evidence>
<proteinExistence type="predicted"/>
<reference evidence="2 3" key="1">
    <citation type="submission" date="2014-04" db="EMBL/GenBank/DDBJ databases">
        <authorList>
            <consortium name="International Citrus Genome Consortium"/>
            <person name="Gmitter F."/>
            <person name="Chen C."/>
            <person name="Farmerie W."/>
            <person name="Harkins T."/>
            <person name="Desany B."/>
            <person name="Mohiuddin M."/>
            <person name="Kodira C."/>
            <person name="Borodovsky M."/>
            <person name="Lomsadze A."/>
            <person name="Burns P."/>
            <person name="Jenkins J."/>
            <person name="Prochnik S."/>
            <person name="Shu S."/>
            <person name="Chapman J."/>
            <person name="Pitluck S."/>
            <person name="Schmutz J."/>
            <person name="Rokhsar D."/>
        </authorList>
    </citation>
    <scope>NUCLEOTIDE SEQUENCE</scope>
</reference>
<feature type="compositionally biased region" description="Basic and acidic residues" evidence="1">
    <location>
        <begin position="160"/>
        <end position="177"/>
    </location>
</feature>
<dbReference type="Proteomes" id="UP000027120">
    <property type="component" value="Unassembled WGS sequence"/>
</dbReference>
<dbReference type="EMBL" id="KK785251">
    <property type="protein sequence ID" value="KDO45496.1"/>
    <property type="molecule type" value="Genomic_DNA"/>
</dbReference>
<dbReference type="AlphaFoldDB" id="A0A067E3M5"/>
<evidence type="ECO:0000256" key="1">
    <source>
        <dbReference type="SAM" id="MobiDB-lite"/>
    </source>
</evidence>
<accession>A0A067E3M5</accession>
<feature type="compositionally biased region" description="Basic and acidic residues" evidence="1">
    <location>
        <begin position="115"/>
        <end position="128"/>
    </location>
</feature>
<sequence>MASFRSNQIGRCSKAQASLSKILRTITSVKSPPLPRFDIDLNLSLVDAFWESDVDSESENGNLDACSFVGKQIESDSSGNSREKMKEGSGLGSGSGSCSDITTVLNEVAEEESNKEDTETKPLKEQNDKGGGGNGGDCFGLLIAAAELISSTEAESSPSGDKEATTTREKATEERETSNAGESPGRIIREMKSRDTSASALPVVRSKRGRSQVLPYRYRDSVLLLEPPSKRRREPKTK</sequence>
<organism evidence="2 3">
    <name type="scientific">Citrus sinensis</name>
    <name type="common">Sweet orange</name>
    <name type="synonym">Citrus aurantium var. sinensis</name>
    <dbReference type="NCBI Taxonomy" id="2711"/>
    <lineage>
        <taxon>Eukaryota</taxon>
        <taxon>Viridiplantae</taxon>
        <taxon>Streptophyta</taxon>
        <taxon>Embryophyta</taxon>
        <taxon>Tracheophyta</taxon>
        <taxon>Spermatophyta</taxon>
        <taxon>Magnoliopsida</taxon>
        <taxon>eudicotyledons</taxon>
        <taxon>Gunneridae</taxon>
        <taxon>Pentapetalae</taxon>
        <taxon>rosids</taxon>
        <taxon>malvids</taxon>
        <taxon>Sapindales</taxon>
        <taxon>Rutaceae</taxon>
        <taxon>Aurantioideae</taxon>
        <taxon>Citrus</taxon>
    </lineage>
</organism>